<organism evidence="1 2">
    <name type="scientific">Photobacterium indicum</name>
    <dbReference type="NCBI Taxonomy" id="81447"/>
    <lineage>
        <taxon>Bacteria</taxon>
        <taxon>Pseudomonadati</taxon>
        <taxon>Pseudomonadota</taxon>
        <taxon>Gammaproteobacteria</taxon>
        <taxon>Vibrionales</taxon>
        <taxon>Vibrionaceae</taxon>
        <taxon>Photobacterium</taxon>
    </lineage>
</organism>
<evidence type="ECO:0000313" key="2">
    <source>
        <dbReference type="Proteomes" id="UP000241803"/>
    </source>
</evidence>
<proteinExistence type="predicted"/>
<protein>
    <submittedName>
        <fullName evidence="1">Uncharacterized protein</fullName>
    </submittedName>
</protein>
<accession>A0A2T3L3D0</accession>
<evidence type="ECO:0000313" key="1">
    <source>
        <dbReference type="EMBL" id="PSV43600.1"/>
    </source>
</evidence>
<reference evidence="1 2" key="1">
    <citation type="submission" date="2018-03" db="EMBL/GenBank/DDBJ databases">
        <title>Whole genome sequencing of Histamine producing bacteria.</title>
        <authorList>
            <person name="Butler K."/>
        </authorList>
    </citation>
    <scope>NUCLEOTIDE SEQUENCE [LARGE SCALE GENOMIC DNA]</scope>
    <source>
        <strain evidence="1 2">ATCC 19614</strain>
    </source>
</reference>
<dbReference type="AlphaFoldDB" id="A0A2T3L3D0"/>
<comment type="caution">
    <text evidence="1">The sequence shown here is derived from an EMBL/GenBank/DDBJ whole genome shotgun (WGS) entry which is preliminary data.</text>
</comment>
<keyword evidence="2" id="KW-1185">Reference proteome</keyword>
<dbReference type="Proteomes" id="UP000241803">
    <property type="component" value="Unassembled WGS sequence"/>
</dbReference>
<sequence>MIIKVNSNDQRGFIDGNGEVYRPTEGEGLELMNKIYDEWDGSAAPLYQTEKGRADLVSIYPVDPRDLPFEVYVIEFMGENDKVEFIVNGLQALNELIVRYGLAKV</sequence>
<dbReference type="RefSeq" id="WP_107255472.1">
    <property type="nucleotide sequence ID" value="NZ_PYOC01000012.1"/>
</dbReference>
<gene>
    <name evidence="1" type="ORF">C9J47_22290</name>
</gene>
<name>A0A2T3L3D0_9GAMM</name>
<dbReference type="EMBL" id="PYOC01000012">
    <property type="protein sequence ID" value="PSV43600.1"/>
    <property type="molecule type" value="Genomic_DNA"/>
</dbReference>